<evidence type="ECO:0000313" key="3">
    <source>
        <dbReference type="Proteomes" id="UP001327560"/>
    </source>
</evidence>
<dbReference type="CDD" id="cd06222">
    <property type="entry name" value="RNase_H_like"/>
    <property type="match status" value="1"/>
</dbReference>
<dbReference type="InterPro" id="IPR044730">
    <property type="entry name" value="RNase_H-like_dom_plant"/>
</dbReference>
<dbReference type="EMBL" id="CP136891">
    <property type="protein sequence ID" value="WOK98349.1"/>
    <property type="molecule type" value="Genomic_DNA"/>
</dbReference>
<dbReference type="Pfam" id="PF13456">
    <property type="entry name" value="RVT_3"/>
    <property type="match status" value="1"/>
</dbReference>
<accession>A0AAQ3Q766</accession>
<dbReference type="Gene3D" id="3.30.420.10">
    <property type="entry name" value="Ribonuclease H-like superfamily/Ribonuclease H"/>
    <property type="match status" value="1"/>
</dbReference>
<gene>
    <name evidence="2" type="ORF">Cni_G07060</name>
</gene>
<dbReference type="PROSITE" id="PS50878">
    <property type="entry name" value="RT_POL"/>
    <property type="match status" value="1"/>
</dbReference>
<dbReference type="InterPro" id="IPR000477">
    <property type="entry name" value="RT_dom"/>
</dbReference>
<evidence type="ECO:0000259" key="1">
    <source>
        <dbReference type="PROSITE" id="PS50878"/>
    </source>
</evidence>
<dbReference type="SUPFAM" id="SSF53098">
    <property type="entry name" value="Ribonuclease H-like"/>
    <property type="match status" value="1"/>
</dbReference>
<proteinExistence type="predicted"/>
<dbReference type="InterPro" id="IPR002156">
    <property type="entry name" value="RNaseH_domain"/>
</dbReference>
<dbReference type="Proteomes" id="UP001327560">
    <property type="component" value="Chromosome 2"/>
</dbReference>
<dbReference type="InterPro" id="IPR036397">
    <property type="entry name" value="RNaseH_sf"/>
</dbReference>
<dbReference type="PANTHER" id="PTHR46890:SF48">
    <property type="entry name" value="RNA-DIRECTED DNA POLYMERASE"/>
    <property type="match status" value="1"/>
</dbReference>
<dbReference type="GO" id="GO:0004523">
    <property type="term" value="F:RNA-DNA hybrid ribonuclease activity"/>
    <property type="evidence" value="ECO:0007669"/>
    <property type="project" value="InterPro"/>
</dbReference>
<name>A0AAQ3Q766_9LILI</name>
<dbReference type="InterPro" id="IPR052343">
    <property type="entry name" value="Retrotransposon-Effector_Assoc"/>
</dbReference>
<feature type="domain" description="Reverse transcriptase" evidence="1">
    <location>
        <begin position="109"/>
        <end position="361"/>
    </location>
</feature>
<organism evidence="2 3">
    <name type="scientific">Canna indica</name>
    <name type="common">Indian-shot</name>
    <dbReference type="NCBI Taxonomy" id="4628"/>
    <lineage>
        <taxon>Eukaryota</taxon>
        <taxon>Viridiplantae</taxon>
        <taxon>Streptophyta</taxon>
        <taxon>Embryophyta</taxon>
        <taxon>Tracheophyta</taxon>
        <taxon>Spermatophyta</taxon>
        <taxon>Magnoliopsida</taxon>
        <taxon>Liliopsida</taxon>
        <taxon>Zingiberales</taxon>
        <taxon>Cannaceae</taxon>
        <taxon>Canna</taxon>
    </lineage>
</organism>
<sequence length="454" mass="51732">MNKIDRIVMGNGSVITEHDDILLAFSDFYCNLWSESTSISDNFIAQLHFGSIDHANANNLIVPFSLTEVWNVVKSLPNGKSPGLDDFTGEFYKYYWHLIFEDFMNCMHDFHQNNMLPRDWNKTVLSFIPKVRNSSGVGDFRPIALCNLSYRILSKCLANRLKCVLPKLVSYEQSAFIQGRSIHDNILLAQEIAHSMYASKCKNPYVMIKIDLAKVYDKVSWDSILTILKACNFPSVFINWINSCLSTVDFACLLNNKLSHFFGSKRGLSSKRGLRQGDPLSPYLGTSYRSAIIDNCCWYIWHARNLLVHEVRQHIPSILVTQILAFTEAYFSKMNPKGNSISKSILVKWNPPPFGFYKINCDASFIVDDGGLGVVVRSDNGYYSFVLSCYEIGNSALHLEAMAIKKCLTFALEQNFPYFHIETDSKIMVDVLNKKMEVPWEIDSIVADIFHLSM</sequence>
<dbReference type="CDD" id="cd01650">
    <property type="entry name" value="RT_nLTR_like"/>
    <property type="match status" value="1"/>
</dbReference>
<dbReference type="GO" id="GO:0003676">
    <property type="term" value="F:nucleic acid binding"/>
    <property type="evidence" value="ECO:0007669"/>
    <property type="project" value="InterPro"/>
</dbReference>
<dbReference type="InterPro" id="IPR043502">
    <property type="entry name" value="DNA/RNA_pol_sf"/>
</dbReference>
<dbReference type="AlphaFoldDB" id="A0AAQ3Q766"/>
<reference evidence="2 3" key="1">
    <citation type="submission" date="2023-10" db="EMBL/GenBank/DDBJ databases">
        <title>Chromosome-scale genome assembly provides insights into flower coloration mechanisms of Canna indica.</title>
        <authorList>
            <person name="Li C."/>
        </authorList>
    </citation>
    <scope>NUCLEOTIDE SEQUENCE [LARGE SCALE GENOMIC DNA]</scope>
    <source>
        <tissue evidence="2">Flower</tissue>
    </source>
</reference>
<keyword evidence="3" id="KW-1185">Reference proteome</keyword>
<dbReference type="InterPro" id="IPR012337">
    <property type="entry name" value="RNaseH-like_sf"/>
</dbReference>
<dbReference type="Pfam" id="PF00078">
    <property type="entry name" value="RVT_1"/>
    <property type="match status" value="1"/>
</dbReference>
<protein>
    <recommendedName>
        <fullName evidence="1">Reverse transcriptase domain-containing protein</fullName>
    </recommendedName>
</protein>
<dbReference type="PANTHER" id="PTHR46890">
    <property type="entry name" value="NON-LTR RETROLELEMENT REVERSE TRANSCRIPTASE-LIKE PROTEIN-RELATED"/>
    <property type="match status" value="1"/>
</dbReference>
<evidence type="ECO:0000313" key="2">
    <source>
        <dbReference type="EMBL" id="WOK98349.1"/>
    </source>
</evidence>
<dbReference type="SUPFAM" id="SSF56672">
    <property type="entry name" value="DNA/RNA polymerases"/>
    <property type="match status" value="1"/>
</dbReference>